<gene>
    <name evidence="2" type="ORF">LCGC14_2259880</name>
</gene>
<accession>A0A0F9D0C1</accession>
<comment type="caution">
    <text evidence="2">The sequence shown here is derived from an EMBL/GenBank/DDBJ whole genome shotgun (WGS) entry which is preliminary data.</text>
</comment>
<dbReference type="InterPro" id="IPR036390">
    <property type="entry name" value="WH_DNA-bd_sf"/>
</dbReference>
<dbReference type="InterPro" id="IPR005149">
    <property type="entry name" value="Tscrpt_reg_PadR_N"/>
</dbReference>
<dbReference type="PANTHER" id="PTHR43252:SF7">
    <property type="entry name" value="TRANSCRIPTIONAL REGULATOR YQJI"/>
    <property type="match status" value="1"/>
</dbReference>
<dbReference type="PANTHER" id="PTHR43252">
    <property type="entry name" value="TRANSCRIPTIONAL REGULATOR YQJI"/>
    <property type="match status" value="1"/>
</dbReference>
<dbReference type="Gene3D" id="1.10.10.10">
    <property type="entry name" value="Winged helix-like DNA-binding domain superfamily/Winged helix DNA-binding domain"/>
    <property type="match status" value="1"/>
</dbReference>
<feature type="domain" description="Transcription regulator PadR N-terminal" evidence="1">
    <location>
        <begin position="15"/>
        <end position="86"/>
    </location>
</feature>
<reference evidence="2" key="1">
    <citation type="journal article" date="2015" name="Nature">
        <title>Complex archaea that bridge the gap between prokaryotes and eukaryotes.</title>
        <authorList>
            <person name="Spang A."/>
            <person name="Saw J.H."/>
            <person name="Jorgensen S.L."/>
            <person name="Zaremba-Niedzwiedzka K."/>
            <person name="Martijn J."/>
            <person name="Lind A.E."/>
            <person name="van Eijk R."/>
            <person name="Schleper C."/>
            <person name="Guy L."/>
            <person name="Ettema T.J."/>
        </authorList>
    </citation>
    <scope>NUCLEOTIDE SEQUENCE</scope>
</reference>
<organism evidence="2">
    <name type="scientific">marine sediment metagenome</name>
    <dbReference type="NCBI Taxonomy" id="412755"/>
    <lineage>
        <taxon>unclassified sequences</taxon>
        <taxon>metagenomes</taxon>
        <taxon>ecological metagenomes</taxon>
    </lineage>
</organism>
<dbReference type="AlphaFoldDB" id="A0A0F9D0C1"/>
<dbReference type="Pfam" id="PF03551">
    <property type="entry name" value="PadR"/>
    <property type="match status" value="1"/>
</dbReference>
<dbReference type="EMBL" id="LAZR01030997">
    <property type="protein sequence ID" value="KKL54994.1"/>
    <property type="molecule type" value="Genomic_DNA"/>
</dbReference>
<evidence type="ECO:0000313" key="2">
    <source>
        <dbReference type="EMBL" id="KKL54994.1"/>
    </source>
</evidence>
<protein>
    <recommendedName>
        <fullName evidence="1">Transcription regulator PadR N-terminal domain-containing protein</fullName>
    </recommendedName>
</protein>
<name>A0A0F9D0C1_9ZZZZ</name>
<proteinExistence type="predicted"/>
<dbReference type="SUPFAM" id="SSF46785">
    <property type="entry name" value="Winged helix' DNA-binding domain"/>
    <property type="match status" value="1"/>
</dbReference>
<sequence>MISRELIKGTLKYLVMNLLQKEGRMYGYKITQVLDEKSSGRVKLTFAALYPVLHKLEAVGFVKTETENVNNRIRKYYTLTETGKKEAILLLNEFNEYL</sequence>
<feature type="non-terminal residue" evidence="2">
    <location>
        <position position="98"/>
    </location>
</feature>
<dbReference type="InterPro" id="IPR036388">
    <property type="entry name" value="WH-like_DNA-bd_sf"/>
</dbReference>
<evidence type="ECO:0000259" key="1">
    <source>
        <dbReference type="Pfam" id="PF03551"/>
    </source>
</evidence>